<feature type="chain" id="PRO_5039341564" description="DUF3558 domain-containing protein" evidence="1">
    <location>
        <begin position="24"/>
        <end position="235"/>
    </location>
</feature>
<evidence type="ECO:0000313" key="2">
    <source>
        <dbReference type="EMBL" id="AOT57321.1"/>
    </source>
</evidence>
<evidence type="ECO:0000313" key="3">
    <source>
        <dbReference type="Proteomes" id="UP000095349"/>
    </source>
</evidence>
<dbReference type="Proteomes" id="UP000095349">
    <property type="component" value="Chromosome"/>
</dbReference>
<dbReference type="AlphaFoldDB" id="A0A1D8FVU6"/>
<keyword evidence="3" id="KW-1185">Reference proteome</keyword>
<proteinExistence type="predicted"/>
<gene>
    <name evidence="2" type="ORF">A4G23_00107</name>
</gene>
<dbReference type="RefSeq" id="WP_069975071.1">
    <property type="nucleotide sequence ID" value="NZ_CP017316.1"/>
</dbReference>
<dbReference type="OrthoDB" id="4350888at2"/>
<evidence type="ECO:0008006" key="4">
    <source>
        <dbReference type="Google" id="ProtNLM"/>
    </source>
</evidence>
<organism evidence="2 3">
    <name type="scientific">Streptomyces rubrolavendulae</name>
    <dbReference type="NCBI Taxonomy" id="285473"/>
    <lineage>
        <taxon>Bacteria</taxon>
        <taxon>Bacillati</taxon>
        <taxon>Actinomycetota</taxon>
        <taxon>Actinomycetes</taxon>
        <taxon>Kitasatosporales</taxon>
        <taxon>Streptomycetaceae</taxon>
        <taxon>Streptomyces</taxon>
    </lineage>
</organism>
<evidence type="ECO:0000256" key="1">
    <source>
        <dbReference type="SAM" id="SignalP"/>
    </source>
</evidence>
<dbReference type="GeneID" id="33063065"/>
<dbReference type="EMBL" id="CP017316">
    <property type="protein sequence ID" value="AOT57321.1"/>
    <property type="molecule type" value="Genomic_DNA"/>
</dbReference>
<name>A0A1D8FVU6_9ACTN</name>
<sequence>MTTTVPRRPALLLAGTAALAVFAGCLHTAASERAERVDTRGYRLVPPRSVGGMPWSTGLLEQYVGVVDCAGTPSDADCYQGQTEVLGIGISPSDANRIVPGAVGSGANYHPPADEYVRYVAFRGLQGRVSDPEKALRRMIDSLHRGEQMPFPPASLRWDGPYRTVPLGPYDGAVMKCRQGEEVHVQAGRPERRTPNNRCVWADRSTVAVTEADLPVRKLAELTAELYRTARVKAK</sequence>
<dbReference type="PROSITE" id="PS51257">
    <property type="entry name" value="PROKAR_LIPOPROTEIN"/>
    <property type="match status" value="1"/>
</dbReference>
<dbReference type="KEGG" id="srn:A4G23_00107"/>
<protein>
    <recommendedName>
        <fullName evidence="4">DUF3558 domain-containing protein</fullName>
    </recommendedName>
</protein>
<keyword evidence="1" id="KW-0732">Signal</keyword>
<feature type="signal peptide" evidence="1">
    <location>
        <begin position="1"/>
        <end position="23"/>
    </location>
</feature>
<reference evidence="2 3" key="1">
    <citation type="submission" date="2016-09" db="EMBL/GenBank/DDBJ databases">
        <title>Streptomyces rubrolavendulae MJM4426 Genome sequencing and assembly.</title>
        <authorList>
            <person name="Kim J.-G."/>
        </authorList>
    </citation>
    <scope>NUCLEOTIDE SEQUENCE [LARGE SCALE GENOMIC DNA]</scope>
    <source>
        <strain evidence="2 3">MJM4426</strain>
    </source>
</reference>
<accession>A0A1D8FVU6</accession>